<reference evidence="8" key="1">
    <citation type="journal article" date="2022" name="Int. J. Mol. Sci.">
        <title>Draft Genome of Tanacetum Coccineum: Genomic Comparison of Closely Related Tanacetum-Family Plants.</title>
        <authorList>
            <person name="Yamashiro T."/>
            <person name="Shiraishi A."/>
            <person name="Nakayama K."/>
            <person name="Satake H."/>
        </authorList>
    </citation>
    <scope>NUCLEOTIDE SEQUENCE</scope>
</reference>
<organism evidence="8 9">
    <name type="scientific">Tanacetum coccineum</name>
    <dbReference type="NCBI Taxonomy" id="301880"/>
    <lineage>
        <taxon>Eukaryota</taxon>
        <taxon>Viridiplantae</taxon>
        <taxon>Streptophyta</taxon>
        <taxon>Embryophyta</taxon>
        <taxon>Tracheophyta</taxon>
        <taxon>Spermatophyta</taxon>
        <taxon>Magnoliopsida</taxon>
        <taxon>eudicotyledons</taxon>
        <taxon>Gunneridae</taxon>
        <taxon>Pentapetalae</taxon>
        <taxon>asterids</taxon>
        <taxon>campanulids</taxon>
        <taxon>Asterales</taxon>
        <taxon>Asteraceae</taxon>
        <taxon>Asteroideae</taxon>
        <taxon>Anthemideae</taxon>
        <taxon>Anthemidinae</taxon>
        <taxon>Tanacetum</taxon>
    </lineage>
</organism>
<evidence type="ECO:0000256" key="5">
    <source>
        <dbReference type="ARBA" id="ARBA00022801"/>
    </source>
</evidence>
<keyword evidence="5" id="KW-0378">Hydrolase</keyword>
<proteinExistence type="predicted"/>
<keyword evidence="4" id="KW-0255">Endonuclease</keyword>
<gene>
    <name evidence="8" type="ORF">Tco_1041742</name>
</gene>
<evidence type="ECO:0000256" key="3">
    <source>
        <dbReference type="ARBA" id="ARBA00022722"/>
    </source>
</evidence>
<protein>
    <submittedName>
        <fullName evidence="8">Reverse transcriptase domain-containing protein</fullName>
    </submittedName>
</protein>
<dbReference type="SUPFAM" id="SSF56672">
    <property type="entry name" value="DNA/RNA polymerases"/>
    <property type="match status" value="1"/>
</dbReference>
<dbReference type="Proteomes" id="UP001151760">
    <property type="component" value="Unassembled WGS sequence"/>
</dbReference>
<name>A0ABQ5GH05_9ASTR</name>
<evidence type="ECO:0000256" key="6">
    <source>
        <dbReference type="ARBA" id="ARBA00022918"/>
    </source>
</evidence>
<evidence type="ECO:0000256" key="2">
    <source>
        <dbReference type="ARBA" id="ARBA00022695"/>
    </source>
</evidence>
<keyword evidence="2" id="KW-0548">Nucleotidyltransferase</keyword>
<evidence type="ECO:0000313" key="9">
    <source>
        <dbReference type="Proteomes" id="UP001151760"/>
    </source>
</evidence>
<keyword evidence="3" id="KW-0540">Nuclease</keyword>
<dbReference type="GO" id="GO:0003964">
    <property type="term" value="F:RNA-directed DNA polymerase activity"/>
    <property type="evidence" value="ECO:0007669"/>
    <property type="project" value="UniProtKB-KW"/>
</dbReference>
<reference evidence="8" key="2">
    <citation type="submission" date="2022-01" db="EMBL/GenBank/DDBJ databases">
        <authorList>
            <person name="Yamashiro T."/>
            <person name="Shiraishi A."/>
            <person name="Satake H."/>
            <person name="Nakayama K."/>
        </authorList>
    </citation>
    <scope>NUCLEOTIDE SEQUENCE</scope>
</reference>
<evidence type="ECO:0000313" key="8">
    <source>
        <dbReference type="EMBL" id="GJT75017.1"/>
    </source>
</evidence>
<dbReference type="InterPro" id="IPR041373">
    <property type="entry name" value="RT_RNaseH"/>
</dbReference>
<keyword evidence="6 8" id="KW-0695">RNA-directed DNA polymerase</keyword>
<comment type="caution">
    <text evidence="8">The sequence shown here is derived from an EMBL/GenBank/DDBJ whole genome shotgun (WGS) entry which is preliminary data.</text>
</comment>
<keyword evidence="9" id="KW-1185">Reference proteome</keyword>
<dbReference type="EMBL" id="BQNB010018492">
    <property type="protein sequence ID" value="GJT75017.1"/>
    <property type="molecule type" value="Genomic_DNA"/>
</dbReference>
<evidence type="ECO:0000256" key="1">
    <source>
        <dbReference type="ARBA" id="ARBA00022679"/>
    </source>
</evidence>
<evidence type="ECO:0000256" key="4">
    <source>
        <dbReference type="ARBA" id="ARBA00022759"/>
    </source>
</evidence>
<sequence length="81" mass="8914">MEAKILSLLCDASIKGLGVMLMQREKVIAYASRQLKIHEKNYTTHDLGKLGDSLSPGKANVVVTALNRKEREPTFSSEALV</sequence>
<keyword evidence="1" id="KW-0808">Transferase</keyword>
<dbReference type="Pfam" id="PF17917">
    <property type="entry name" value="RT_RNaseH"/>
    <property type="match status" value="1"/>
</dbReference>
<accession>A0ABQ5GH05</accession>
<dbReference type="InterPro" id="IPR043502">
    <property type="entry name" value="DNA/RNA_pol_sf"/>
</dbReference>
<feature type="domain" description="Reverse transcriptase RNase H-like" evidence="7">
    <location>
        <begin position="6"/>
        <end position="47"/>
    </location>
</feature>
<evidence type="ECO:0000259" key="7">
    <source>
        <dbReference type="Pfam" id="PF17917"/>
    </source>
</evidence>